<sequence length="64" mass="7457">MYIALFENSNCMQEKTGLRLVSEQSEYGVFVCVLKLERKSGNIPCKKLHFTHTLFSHTLFFHGF</sequence>
<name>A0ABY7DMH6_MYAAR</name>
<evidence type="ECO:0000313" key="2">
    <source>
        <dbReference type="Proteomes" id="UP001164746"/>
    </source>
</evidence>
<accession>A0ABY7DMH6</accession>
<reference evidence="1" key="1">
    <citation type="submission" date="2022-11" db="EMBL/GenBank/DDBJ databases">
        <title>Centuries of genome instability and evolution in soft-shell clam transmissible cancer (bioRxiv).</title>
        <authorList>
            <person name="Hart S.F.M."/>
            <person name="Yonemitsu M.A."/>
            <person name="Giersch R.M."/>
            <person name="Beal B.F."/>
            <person name="Arriagada G."/>
            <person name="Davis B.W."/>
            <person name="Ostrander E.A."/>
            <person name="Goff S.P."/>
            <person name="Metzger M.J."/>
        </authorList>
    </citation>
    <scope>NUCLEOTIDE SEQUENCE</scope>
    <source>
        <strain evidence="1">MELC-2E11</strain>
        <tissue evidence="1">Siphon/mantle</tissue>
    </source>
</reference>
<evidence type="ECO:0000313" key="1">
    <source>
        <dbReference type="EMBL" id="WAQ97729.1"/>
    </source>
</evidence>
<protein>
    <submittedName>
        <fullName evidence="1">Uncharacterized protein</fullName>
    </submittedName>
</protein>
<proteinExistence type="predicted"/>
<gene>
    <name evidence="1" type="ORF">MAR_022102</name>
</gene>
<dbReference type="Proteomes" id="UP001164746">
    <property type="component" value="Chromosome 3"/>
</dbReference>
<dbReference type="EMBL" id="CP111014">
    <property type="protein sequence ID" value="WAQ97729.1"/>
    <property type="molecule type" value="Genomic_DNA"/>
</dbReference>
<keyword evidence="2" id="KW-1185">Reference proteome</keyword>
<organism evidence="1 2">
    <name type="scientific">Mya arenaria</name>
    <name type="common">Soft-shell clam</name>
    <dbReference type="NCBI Taxonomy" id="6604"/>
    <lineage>
        <taxon>Eukaryota</taxon>
        <taxon>Metazoa</taxon>
        <taxon>Spiralia</taxon>
        <taxon>Lophotrochozoa</taxon>
        <taxon>Mollusca</taxon>
        <taxon>Bivalvia</taxon>
        <taxon>Autobranchia</taxon>
        <taxon>Heteroconchia</taxon>
        <taxon>Euheterodonta</taxon>
        <taxon>Imparidentia</taxon>
        <taxon>Neoheterodontei</taxon>
        <taxon>Myida</taxon>
        <taxon>Myoidea</taxon>
        <taxon>Myidae</taxon>
        <taxon>Mya</taxon>
    </lineage>
</organism>